<accession>A0A841ZKW0</accession>
<evidence type="ECO:0000313" key="1">
    <source>
        <dbReference type="EMBL" id="MBC1520088.1"/>
    </source>
</evidence>
<dbReference type="EMBL" id="JAARRM010000001">
    <property type="protein sequence ID" value="MBC1520088.1"/>
    <property type="molecule type" value="Genomic_DNA"/>
</dbReference>
<evidence type="ECO:0000313" key="2">
    <source>
        <dbReference type="Proteomes" id="UP000559885"/>
    </source>
</evidence>
<dbReference type="AlphaFoldDB" id="A0A841ZKW0"/>
<evidence type="ECO:0008006" key="3">
    <source>
        <dbReference type="Google" id="ProtNLM"/>
    </source>
</evidence>
<sequence>MKELQSFWDDLFVELIMDMEFQISGELIYLKPGERLNSNSFYYIEQGHIELTNLREPTQFASFGKKAFIGLGNGNYQFCALLESYVWKVPQRIISRKINLQELQQFYDELYQYICMQKQGIQLERLVDKSLNNHSEEHKILIGL</sequence>
<comment type="caution">
    <text evidence="1">The sequence shown here is derived from an EMBL/GenBank/DDBJ whole genome shotgun (WGS) entry which is preliminary data.</text>
</comment>
<name>A0A841ZKW0_9LIST</name>
<reference evidence="1 2" key="1">
    <citation type="submission" date="2020-03" db="EMBL/GenBank/DDBJ databases">
        <title>Soil Listeria distribution.</title>
        <authorList>
            <person name="Liao J."/>
            <person name="Wiedmann M."/>
        </authorList>
    </citation>
    <scope>NUCLEOTIDE SEQUENCE [LARGE SCALE GENOMIC DNA]</scope>
    <source>
        <strain evidence="1 2">FSL L7-1507</strain>
    </source>
</reference>
<dbReference type="Proteomes" id="UP000559885">
    <property type="component" value="Unassembled WGS sequence"/>
</dbReference>
<organism evidence="1 2">
    <name type="scientific">Listeria aquatica</name>
    <dbReference type="NCBI Taxonomy" id="1494960"/>
    <lineage>
        <taxon>Bacteria</taxon>
        <taxon>Bacillati</taxon>
        <taxon>Bacillota</taxon>
        <taxon>Bacilli</taxon>
        <taxon>Bacillales</taxon>
        <taxon>Listeriaceae</taxon>
        <taxon>Listeria</taxon>
    </lineage>
</organism>
<protein>
    <recommendedName>
        <fullName evidence="3">Cyclic nucleotide-binding domain-containing protein</fullName>
    </recommendedName>
</protein>
<gene>
    <name evidence="1" type="ORF">HB912_00325</name>
</gene>
<dbReference type="RefSeq" id="WP_185371699.1">
    <property type="nucleotide sequence ID" value="NZ_JAARRM010000001.1"/>
</dbReference>
<proteinExistence type="predicted"/>